<gene>
    <name evidence="2" type="ORF">CNR27_01310</name>
</gene>
<evidence type="ECO:0000313" key="3">
    <source>
        <dbReference type="Proteomes" id="UP000218968"/>
    </source>
</evidence>
<feature type="region of interest" description="Disordered" evidence="1">
    <location>
        <begin position="1"/>
        <end position="24"/>
    </location>
</feature>
<dbReference type="OrthoDB" id="6025648at2"/>
<feature type="compositionally biased region" description="Basic and acidic residues" evidence="1">
    <location>
        <begin position="7"/>
        <end position="24"/>
    </location>
</feature>
<evidence type="ECO:0000256" key="1">
    <source>
        <dbReference type="SAM" id="MobiDB-lite"/>
    </source>
</evidence>
<proteinExistence type="predicted"/>
<evidence type="ECO:0000313" key="2">
    <source>
        <dbReference type="EMBL" id="ATD66256.1"/>
    </source>
</evidence>
<dbReference type="AlphaFoldDB" id="A0A290XBE0"/>
<sequence>MVTTQDEDGRQIIVRSREPRPVDGSRYRADVSALDTDGYGCITCAEASAYPTLAAELNAPSSRRDGAQAASPPFGCADRSHPRLRHRARAALAYGAAASGGDGVHA</sequence>
<dbReference type="RefSeq" id="WP_096296586.1">
    <property type="nucleotide sequence ID" value="NZ_CP023406.1"/>
</dbReference>
<name>A0A290XBE0_9GAMM</name>
<reference evidence="3" key="1">
    <citation type="submission" date="2017-09" db="EMBL/GenBank/DDBJ databases">
        <title>Luteimonas liuhanmingii sp.nov., isolated from the intestinal contents of Tibetan Plateau Pika in Yushu, Qinghai Province, China.</title>
        <authorList>
            <person name="Gui Z."/>
        </authorList>
    </citation>
    <scope>NUCLEOTIDE SEQUENCE [LARGE SCALE GENOMIC DNA]</scope>
    <source>
        <strain evidence="3">100111</strain>
    </source>
</reference>
<dbReference type="EMBL" id="CP023406">
    <property type="protein sequence ID" value="ATD66256.1"/>
    <property type="molecule type" value="Genomic_DNA"/>
</dbReference>
<feature type="region of interest" description="Disordered" evidence="1">
    <location>
        <begin position="61"/>
        <end position="80"/>
    </location>
</feature>
<organism evidence="2 3">
    <name type="scientific">Luteimonas chenhongjianii</name>
    <dbReference type="NCBI Taxonomy" id="2006110"/>
    <lineage>
        <taxon>Bacteria</taxon>
        <taxon>Pseudomonadati</taxon>
        <taxon>Pseudomonadota</taxon>
        <taxon>Gammaproteobacteria</taxon>
        <taxon>Lysobacterales</taxon>
        <taxon>Lysobacteraceae</taxon>
        <taxon>Luteimonas</taxon>
    </lineage>
</organism>
<dbReference type="KEGG" id="lum:CNR27_01310"/>
<protein>
    <submittedName>
        <fullName evidence="2">Uncharacterized protein</fullName>
    </submittedName>
</protein>
<dbReference type="Proteomes" id="UP000218968">
    <property type="component" value="Chromosome"/>
</dbReference>
<accession>A0A290XBE0</accession>
<keyword evidence="3" id="KW-1185">Reference proteome</keyword>